<comment type="similarity">
    <text evidence="2">Belongs to the binding-protein-dependent transport system permease family. HisMQ subfamily.</text>
</comment>
<evidence type="ECO:0000256" key="1">
    <source>
        <dbReference type="ARBA" id="ARBA00004651"/>
    </source>
</evidence>
<reference evidence="11 12" key="1">
    <citation type="submission" date="2024-03" db="EMBL/GenBank/DDBJ databases">
        <title>Human intestinal bacterial collection.</title>
        <authorList>
            <person name="Pauvert C."/>
            <person name="Hitch T.C.A."/>
            <person name="Clavel T."/>
        </authorList>
    </citation>
    <scope>NUCLEOTIDE SEQUENCE [LARGE SCALE GENOMIC DNA]</scope>
    <source>
        <strain evidence="11 12">CLA-SR-H024</strain>
    </source>
</reference>
<feature type="transmembrane region" description="Helical" evidence="9">
    <location>
        <begin position="212"/>
        <end position="233"/>
    </location>
</feature>
<evidence type="ECO:0000313" key="11">
    <source>
        <dbReference type="EMBL" id="MEQ2464368.1"/>
    </source>
</evidence>
<protein>
    <submittedName>
        <fullName evidence="11">ABC transporter permease subunit</fullName>
    </submittedName>
</protein>
<feature type="domain" description="ABC transmembrane type-1" evidence="10">
    <location>
        <begin position="86"/>
        <end position="378"/>
    </location>
</feature>
<dbReference type="InterPro" id="IPR010065">
    <property type="entry name" value="AA_ABC_transptr_permease_3TM"/>
</dbReference>
<name>A0ABV1ETE4_9BACI</name>
<accession>A0ABV1ETE4</accession>
<feature type="transmembrane region" description="Helical" evidence="9">
    <location>
        <begin position="253"/>
        <end position="274"/>
    </location>
</feature>
<dbReference type="PROSITE" id="PS50928">
    <property type="entry name" value="ABC_TM1"/>
    <property type="match status" value="1"/>
</dbReference>
<evidence type="ECO:0000256" key="4">
    <source>
        <dbReference type="ARBA" id="ARBA00022475"/>
    </source>
</evidence>
<evidence type="ECO:0000256" key="5">
    <source>
        <dbReference type="ARBA" id="ARBA00022692"/>
    </source>
</evidence>
<dbReference type="EMBL" id="JBBMFN010000001">
    <property type="protein sequence ID" value="MEQ2464368.1"/>
    <property type="molecule type" value="Genomic_DNA"/>
</dbReference>
<dbReference type="Pfam" id="PF00528">
    <property type="entry name" value="BPD_transp_1"/>
    <property type="match status" value="1"/>
</dbReference>
<evidence type="ECO:0000256" key="9">
    <source>
        <dbReference type="RuleBase" id="RU363032"/>
    </source>
</evidence>
<dbReference type="NCBIfam" id="TIGR01726">
    <property type="entry name" value="HEQRo_perm_3TM"/>
    <property type="match status" value="1"/>
</dbReference>
<evidence type="ECO:0000256" key="6">
    <source>
        <dbReference type="ARBA" id="ARBA00022970"/>
    </source>
</evidence>
<dbReference type="PANTHER" id="PTHR30614:SF37">
    <property type="entry name" value="AMINO-ACID ABC TRANSPORTER PERMEASE PROTEIN YHDX-RELATED"/>
    <property type="match status" value="1"/>
</dbReference>
<sequence>MEVKKTTSTPLWRNRKIIPIIAQILFVIIVGTVIIFMVNNVISGLEQIGLTLGLDYLTLKASFPISESIISYTPDDPYIRALLVGLLNTFKVSIFGIIFASIIGVIVGVARLSDNWLVSKVATVYVEVFRNTPLLVQIFIWNFAVFLPMPKIQEALSIGSFYFSNRGASIPWFTLQDNTLIWLIVLILLIVGSVFLFRILTKVSLESGKSTYPLISSIGLIVIGAIITFLVLGNGPFGLSVPVFNGNSFDGGTSLSIGFMSVLVALTIYTSTYISEIVRAGIMGVPKGQTEAAKALGFKSRTALRLIIFPQAIRIIIPPLTSQYLNLIKNSSLAMAVAYQDIVGIGNTIINQTGHTLETLLIVISVYLLFSLTTSLLMNLFNKKFQLVER</sequence>
<dbReference type="InterPro" id="IPR000515">
    <property type="entry name" value="MetI-like"/>
</dbReference>
<evidence type="ECO:0000313" key="12">
    <source>
        <dbReference type="Proteomes" id="UP001465426"/>
    </source>
</evidence>
<dbReference type="Gene3D" id="1.10.3720.10">
    <property type="entry name" value="MetI-like"/>
    <property type="match status" value="2"/>
</dbReference>
<feature type="transmembrane region" description="Helical" evidence="9">
    <location>
        <begin position="360"/>
        <end position="381"/>
    </location>
</feature>
<gene>
    <name evidence="11" type="ORF">WMO63_01625</name>
</gene>
<keyword evidence="4" id="KW-1003">Cell membrane</keyword>
<dbReference type="SUPFAM" id="SSF161098">
    <property type="entry name" value="MetI-like"/>
    <property type="match status" value="1"/>
</dbReference>
<feature type="transmembrane region" description="Helical" evidence="9">
    <location>
        <begin position="180"/>
        <end position="200"/>
    </location>
</feature>
<keyword evidence="3 9" id="KW-0813">Transport</keyword>
<feature type="transmembrane region" description="Helical" evidence="9">
    <location>
        <begin position="124"/>
        <end position="147"/>
    </location>
</feature>
<dbReference type="Proteomes" id="UP001465426">
    <property type="component" value="Unassembled WGS sequence"/>
</dbReference>
<feature type="transmembrane region" description="Helical" evidence="9">
    <location>
        <begin position="20"/>
        <end position="42"/>
    </location>
</feature>
<dbReference type="InterPro" id="IPR043429">
    <property type="entry name" value="ArtM/GltK/GlnP/TcyL/YhdX-like"/>
</dbReference>
<dbReference type="PANTHER" id="PTHR30614">
    <property type="entry name" value="MEMBRANE COMPONENT OF AMINO ACID ABC TRANSPORTER"/>
    <property type="match status" value="1"/>
</dbReference>
<dbReference type="RefSeq" id="WP_031534118.1">
    <property type="nucleotide sequence ID" value="NZ_JBBMFN010000001.1"/>
</dbReference>
<comment type="subcellular location">
    <subcellularLocation>
        <location evidence="1 9">Cell membrane</location>
        <topology evidence="1 9">Multi-pass membrane protein</topology>
    </subcellularLocation>
</comment>
<evidence type="ECO:0000256" key="7">
    <source>
        <dbReference type="ARBA" id="ARBA00022989"/>
    </source>
</evidence>
<evidence type="ECO:0000256" key="8">
    <source>
        <dbReference type="ARBA" id="ARBA00023136"/>
    </source>
</evidence>
<evidence type="ECO:0000256" key="3">
    <source>
        <dbReference type="ARBA" id="ARBA00022448"/>
    </source>
</evidence>
<proteinExistence type="inferred from homology"/>
<keyword evidence="8 9" id="KW-0472">Membrane</keyword>
<dbReference type="InterPro" id="IPR035906">
    <property type="entry name" value="MetI-like_sf"/>
</dbReference>
<organism evidence="11 12">
    <name type="scientific">Niallia hominis</name>
    <dbReference type="NCBI Taxonomy" id="3133173"/>
    <lineage>
        <taxon>Bacteria</taxon>
        <taxon>Bacillati</taxon>
        <taxon>Bacillota</taxon>
        <taxon>Bacilli</taxon>
        <taxon>Bacillales</taxon>
        <taxon>Bacillaceae</taxon>
        <taxon>Niallia</taxon>
    </lineage>
</organism>
<keyword evidence="5 9" id="KW-0812">Transmembrane</keyword>
<keyword evidence="12" id="KW-1185">Reference proteome</keyword>
<keyword evidence="7 9" id="KW-1133">Transmembrane helix</keyword>
<feature type="transmembrane region" description="Helical" evidence="9">
    <location>
        <begin position="92"/>
        <end position="112"/>
    </location>
</feature>
<dbReference type="CDD" id="cd06261">
    <property type="entry name" value="TM_PBP2"/>
    <property type="match status" value="1"/>
</dbReference>
<evidence type="ECO:0000259" key="10">
    <source>
        <dbReference type="PROSITE" id="PS50928"/>
    </source>
</evidence>
<keyword evidence="6" id="KW-0029">Amino-acid transport</keyword>
<comment type="caution">
    <text evidence="11">The sequence shown here is derived from an EMBL/GenBank/DDBJ whole genome shotgun (WGS) entry which is preliminary data.</text>
</comment>
<evidence type="ECO:0000256" key="2">
    <source>
        <dbReference type="ARBA" id="ARBA00010072"/>
    </source>
</evidence>